<gene>
    <name evidence="2" type="ORF">C9J27_25695</name>
</gene>
<dbReference type="EMBL" id="PYNF01000057">
    <property type="protein sequence ID" value="PSU88135.1"/>
    <property type="molecule type" value="Genomic_DNA"/>
</dbReference>
<sequence>MQAWIGECEDYILTNYGKSSAPWKVYTSFDRNKLDGNYHDTFDHQKSLIVGALATCLRVSPKTECQLKVVERPSGNLNQVFIVHGQNEEVKNRVARFIDKLGFEPIILHEQASSGSTIIEKIEEYSNVGFGVVLYTACDIGGKAVAEPKLRPRARQNVIFEHGYLIGRLGRKHVCALVQGELELPNDISGVVYTAIDQSDAWQIQLAKELKKSGYDVDMNKLI</sequence>
<dbReference type="GO" id="GO:0050135">
    <property type="term" value="F:NADP+ nucleosidase activity"/>
    <property type="evidence" value="ECO:0007669"/>
    <property type="project" value="InterPro"/>
</dbReference>
<dbReference type="InterPro" id="IPR019302">
    <property type="entry name" value="CAP12/PCTIR_TIR_dom"/>
</dbReference>
<dbReference type="Pfam" id="PF10137">
    <property type="entry name" value="CAP12-PCTIR_TIR"/>
    <property type="match status" value="1"/>
</dbReference>
<name>A0A2T3KA82_9GAMM</name>
<evidence type="ECO:0000313" key="2">
    <source>
        <dbReference type="EMBL" id="PSU88135.1"/>
    </source>
</evidence>
<proteinExistence type="predicted"/>
<comment type="caution">
    <text evidence="2">The sequence shown here is derived from an EMBL/GenBank/DDBJ whole genome shotgun (WGS) entry which is preliminary data.</text>
</comment>
<dbReference type="Proteomes" id="UP000241426">
    <property type="component" value="Unassembled WGS sequence"/>
</dbReference>
<evidence type="ECO:0000313" key="3">
    <source>
        <dbReference type="Proteomes" id="UP000241426"/>
    </source>
</evidence>
<organism evidence="2 3">
    <name type="scientific">Photobacterium kishitanii</name>
    <dbReference type="NCBI Taxonomy" id="318456"/>
    <lineage>
        <taxon>Bacteria</taxon>
        <taxon>Pseudomonadati</taxon>
        <taxon>Pseudomonadota</taxon>
        <taxon>Gammaproteobacteria</taxon>
        <taxon>Vibrionales</taxon>
        <taxon>Vibrionaceae</taxon>
        <taxon>Photobacterium</taxon>
    </lineage>
</organism>
<accession>A0A2T3KA82</accession>
<dbReference type="AlphaFoldDB" id="A0A2T3KA82"/>
<reference evidence="2 3" key="1">
    <citation type="submission" date="2018-01" db="EMBL/GenBank/DDBJ databases">
        <title>Whole genome sequencing of Histamine producing bacteria.</title>
        <authorList>
            <person name="Butler K."/>
        </authorList>
    </citation>
    <scope>NUCLEOTIDE SEQUENCE [LARGE SCALE GENOMIC DNA]</scope>
    <source>
        <strain evidence="2 3">FS-7.2</strain>
    </source>
</reference>
<protein>
    <submittedName>
        <fullName evidence="2">Nucleotide-binding protein</fullName>
    </submittedName>
</protein>
<evidence type="ECO:0000259" key="1">
    <source>
        <dbReference type="Pfam" id="PF10137"/>
    </source>
</evidence>
<feature type="domain" description="CD-NTase-associated protein 12/Pycsar effector protein TIR" evidence="1">
    <location>
        <begin position="79"/>
        <end position="197"/>
    </location>
</feature>